<dbReference type="EMBL" id="BTRK01000005">
    <property type="protein sequence ID" value="GMR50926.1"/>
    <property type="molecule type" value="Genomic_DNA"/>
</dbReference>
<proteinExistence type="predicted"/>
<keyword evidence="1" id="KW-0472">Membrane</keyword>
<comment type="caution">
    <text evidence="2">The sequence shown here is derived from an EMBL/GenBank/DDBJ whole genome shotgun (WGS) entry which is preliminary data.</text>
</comment>
<sequence>VRNRARYCFASSLLLAEPGQSTAERRAALPHHRHRTLSRICGDLAARLVLVLVELLHLVGVAEAHSARRLDHRLGSLHEQLALEEAHVGGGSGAEGALETRATRSRTLSAPEAGHVAARGEDGAGRRIARLADATSARRHLTLLLFLGSLGGLLSSFASLFLGGLLFSLLPSLLL</sequence>
<dbReference type="AlphaFoldDB" id="A0AAN5I4Z8"/>
<name>A0AAN5I4Z8_9BILA</name>
<keyword evidence="1" id="KW-0812">Transmembrane</keyword>
<feature type="non-terminal residue" evidence="2">
    <location>
        <position position="1"/>
    </location>
</feature>
<organism evidence="2 3">
    <name type="scientific">Pristionchus mayeri</name>
    <dbReference type="NCBI Taxonomy" id="1317129"/>
    <lineage>
        <taxon>Eukaryota</taxon>
        <taxon>Metazoa</taxon>
        <taxon>Ecdysozoa</taxon>
        <taxon>Nematoda</taxon>
        <taxon>Chromadorea</taxon>
        <taxon>Rhabditida</taxon>
        <taxon>Rhabditina</taxon>
        <taxon>Diplogasteromorpha</taxon>
        <taxon>Diplogasteroidea</taxon>
        <taxon>Neodiplogasteridae</taxon>
        <taxon>Pristionchus</taxon>
    </lineage>
</organism>
<feature type="non-terminal residue" evidence="2">
    <location>
        <position position="175"/>
    </location>
</feature>
<dbReference type="Proteomes" id="UP001328107">
    <property type="component" value="Unassembled WGS sequence"/>
</dbReference>
<evidence type="ECO:0000313" key="3">
    <source>
        <dbReference type="Proteomes" id="UP001328107"/>
    </source>
</evidence>
<feature type="transmembrane region" description="Helical" evidence="1">
    <location>
        <begin position="143"/>
        <end position="170"/>
    </location>
</feature>
<keyword evidence="3" id="KW-1185">Reference proteome</keyword>
<evidence type="ECO:0000313" key="2">
    <source>
        <dbReference type="EMBL" id="GMR50926.1"/>
    </source>
</evidence>
<evidence type="ECO:0000256" key="1">
    <source>
        <dbReference type="SAM" id="Phobius"/>
    </source>
</evidence>
<gene>
    <name evidence="2" type="ORF">PMAYCL1PPCAC_21121</name>
</gene>
<accession>A0AAN5I4Z8</accession>
<reference evidence="3" key="1">
    <citation type="submission" date="2022-10" db="EMBL/GenBank/DDBJ databases">
        <title>Genome assembly of Pristionchus species.</title>
        <authorList>
            <person name="Yoshida K."/>
            <person name="Sommer R.J."/>
        </authorList>
    </citation>
    <scope>NUCLEOTIDE SEQUENCE [LARGE SCALE GENOMIC DNA]</scope>
    <source>
        <strain evidence="3">RS5460</strain>
    </source>
</reference>
<keyword evidence="1" id="KW-1133">Transmembrane helix</keyword>
<protein>
    <submittedName>
        <fullName evidence="2">Uncharacterized protein</fullName>
    </submittedName>
</protein>